<dbReference type="Pfam" id="PF00440">
    <property type="entry name" value="TetR_N"/>
    <property type="match status" value="1"/>
</dbReference>
<dbReference type="PROSITE" id="PS50977">
    <property type="entry name" value="HTH_TETR_2"/>
    <property type="match status" value="1"/>
</dbReference>
<feature type="DNA-binding region" description="H-T-H motif" evidence="4">
    <location>
        <begin position="59"/>
        <end position="78"/>
    </location>
</feature>
<evidence type="ECO:0000313" key="9">
    <source>
        <dbReference type="Proteomes" id="UP000756710"/>
    </source>
</evidence>
<keyword evidence="2 4" id="KW-0238">DNA-binding</keyword>
<dbReference type="InterPro" id="IPR023772">
    <property type="entry name" value="DNA-bd_HTH_TetR-type_CS"/>
</dbReference>
<keyword evidence="9" id="KW-1185">Reference proteome</keyword>
<evidence type="ECO:0000259" key="6">
    <source>
        <dbReference type="PROSITE" id="PS50977"/>
    </source>
</evidence>
<keyword evidence="3" id="KW-0804">Transcription</keyword>
<proteinExistence type="predicted"/>
<reference evidence="8 9" key="2">
    <citation type="submission" date="2021-03" db="EMBL/GenBank/DDBJ databases">
        <title>Genomic Encyclopedia of Type Strains, Phase IV (KMG-IV): sequencing the most valuable type-strain genomes for metagenomic binning, comparative biology and taxonomic classification.</title>
        <authorList>
            <person name="Goeker M."/>
        </authorList>
    </citation>
    <scope>NUCLEOTIDE SEQUENCE [LARGE SCALE GENOMIC DNA]</scope>
    <source>
        <strain evidence="8 9">DSM 41954</strain>
    </source>
</reference>
<dbReference type="InterPro" id="IPR001647">
    <property type="entry name" value="HTH_TetR"/>
</dbReference>
<protein>
    <submittedName>
        <fullName evidence="8">AcrR family transcriptional regulator</fullName>
    </submittedName>
    <submittedName>
        <fullName evidence="7">Regulatory protein TetR</fullName>
    </submittedName>
</protein>
<dbReference type="PANTHER" id="PTHR30055:SF148">
    <property type="entry name" value="TETR-FAMILY TRANSCRIPTIONAL REGULATOR"/>
    <property type="match status" value="1"/>
</dbReference>
<dbReference type="SUPFAM" id="SSF46689">
    <property type="entry name" value="Homeodomain-like"/>
    <property type="match status" value="1"/>
</dbReference>
<dbReference type="Pfam" id="PF16859">
    <property type="entry name" value="TetR_C_11"/>
    <property type="match status" value="1"/>
</dbReference>
<dbReference type="GO" id="GO:0000976">
    <property type="term" value="F:transcription cis-regulatory region binding"/>
    <property type="evidence" value="ECO:0007669"/>
    <property type="project" value="TreeGrafter"/>
</dbReference>
<evidence type="ECO:0000256" key="5">
    <source>
        <dbReference type="SAM" id="MobiDB-lite"/>
    </source>
</evidence>
<organism evidence="7">
    <name type="scientific">Streptomyces iranensis</name>
    <dbReference type="NCBI Taxonomy" id="576784"/>
    <lineage>
        <taxon>Bacteria</taxon>
        <taxon>Bacillati</taxon>
        <taxon>Actinomycetota</taxon>
        <taxon>Actinomycetes</taxon>
        <taxon>Kitasatosporales</taxon>
        <taxon>Streptomycetaceae</taxon>
        <taxon>Streptomyces</taxon>
        <taxon>Streptomyces violaceusniger group</taxon>
    </lineage>
</organism>
<feature type="region of interest" description="Disordered" evidence="5">
    <location>
        <begin position="1"/>
        <end position="38"/>
    </location>
</feature>
<evidence type="ECO:0000256" key="2">
    <source>
        <dbReference type="ARBA" id="ARBA00023125"/>
    </source>
</evidence>
<dbReference type="Gene3D" id="1.10.10.60">
    <property type="entry name" value="Homeodomain-like"/>
    <property type="match status" value="1"/>
</dbReference>
<evidence type="ECO:0000313" key="7">
    <source>
        <dbReference type="EMBL" id="CDR13346.1"/>
    </source>
</evidence>
<dbReference type="AlphaFoldDB" id="A0A060ZZF7"/>
<dbReference type="Proteomes" id="UP000756710">
    <property type="component" value="Unassembled WGS sequence"/>
</dbReference>
<dbReference type="RefSeq" id="WP_044578119.1">
    <property type="nucleotide sequence ID" value="NZ_BAABDR010000086.1"/>
</dbReference>
<dbReference type="Gene3D" id="1.10.357.10">
    <property type="entry name" value="Tetracycline Repressor, domain 2"/>
    <property type="match status" value="1"/>
</dbReference>
<dbReference type="EMBL" id="LK022848">
    <property type="protein sequence ID" value="CDR13346.1"/>
    <property type="molecule type" value="Genomic_DNA"/>
</dbReference>
<dbReference type="PANTHER" id="PTHR30055">
    <property type="entry name" value="HTH-TYPE TRANSCRIPTIONAL REGULATOR RUTR"/>
    <property type="match status" value="1"/>
</dbReference>
<keyword evidence="1" id="KW-0805">Transcription regulation</keyword>
<dbReference type="InterPro" id="IPR009057">
    <property type="entry name" value="Homeodomain-like_sf"/>
</dbReference>
<gene>
    <name evidence="8" type="ORF">J2Z30_007157</name>
    <name evidence="7" type="ORF">SIRAN7968</name>
</gene>
<reference evidence="7" key="1">
    <citation type="submission" date="2014-05" db="EMBL/GenBank/DDBJ databases">
        <authorList>
            <person name="Horn Fabian"/>
        </authorList>
    </citation>
    <scope>NUCLEOTIDE SEQUENCE</scope>
</reference>
<dbReference type="InterPro" id="IPR036271">
    <property type="entry name" value="Tet_transcr_reg_TetR-rel_C_sf"/>
</dbReference>
<dbReference type="PROSITE" id="PS01081">
    <property type="entry name" value="HTH_TETR_1"/>
    <property type="match status" value="1"/>
</dbReference>
<dbReference type="HOGENOM" id="CLU_069356_25_3_11"/>
<dbReference type="InterPro" id="IPR011075">
    <property type="entry name" value="TetR_C"/>
</dbReference>
<evidence type="ECO:0000256" key="4">
    <source>
        <dbReference type="PROSITE-ProRule" id="PRU00335"/>
    </source>
</evidence>
<dbReference type="GO" id="GO:0003700">
    <property type="term" value="F:DNA-binding transcription factor activity"/>
    <property type="evidence" value="ECO:0007669"/>
    <property type="project" value="TreeGrafter"/>
</dbReference>
<feature type="domain" description="HTH tetR-type" evidence="6">
    <location>
        <begin position="36"/>
        <end position="96"/>
    </location>
</feature>
<dbReference type="PRINTS" id="PR00455">
    <property type="entry name" value="HTHTETR"/>
</dbReference>
<evidence type="ECO:0000256" key="3">
    <source>
        <dbReference type="ARBA" id="ARBA00023163"/>
    </source>
</evidence>
<name>A0A060ZZF7_9ACTN</name>
<evidence type="ECO:0000256" key="1">
    <source>
        <dbReference type="ARBA" id="ARBA00023015"/>
    </source>
</evidence>
<dbReference type="EMBL" id="JAGGLR010000023">
    <property type="protein sequence ID" value="MBP2066109.1"/>
    <property type="molecule type" value="Genomic_DNA"/>
</dbReference>
<accession>A0A060ZZF7</accession>
<dbReference type="SUPFAM" id="SSF48498">
    <property type="entry name" value="Tetracyclin repressor-like, C-terminal domain"/>
    <property type="match status" value="1"/>
</dbReference>
<sequence length="233" mass="24877">MPGPGAAASTGGAGGAAPEQSAPERPAPRLGRKRDHTRDAEILEAALDVLAETGYEAMTIDMVATRAKAGKATIYRRWDTKGHLVLDAVASLKDTALSPGRLPDTGSLRGDMIAMINPRWLGESEQRIKILSGLMSLLYRAPELAAAVDAAIVEPSAAAYRQLMARAVERGEIPASTDIDTLALIIPSMSAYRVMFMRGCADRTFHETLVDEVILPALGIRTSQSVTDRRPAV</sequence>
<feature type="compositionally biased region" description="Low complexity" evidence="5">
    <location>
        <begin position="1"/>
        <end position="10"/>
    </location>
</feature>
<dbReference type="InterPro" id="IPR050109">
    <property type="entry name" value="HTH-type_TetR-like_transc_reg"/>
</dbReference>
<evidence type="ECO:0000313" key="8">
    <source>
        <dbReference type="EMBL" id="MBP2066109.1"/>
    </source>
</evidence>